<dbReference type="SUPFAM" id="SSF57701">
    <property type="entry name" value="Zn2/Cys6 DNA-binding domain"/>
    <property type="match status" value="1"/>
</dbReference>
<evidence type="ECO:0000313" key="4">
    <source>
        <dbReference type="EMBL" id="KAF2791999.1"/>
    </source>
</evidence>
<evidence type="ECO:0000256" key="1">
    <source>
        <dbReference type="ARBA" id="ARBA00023242"/>
    </source>
</evidence>
<feature type="compositionally biased region" description="Low complexity" evidence="2">
    <location>
        <begin position="303"/>
        <end position="316"/>
    </location>
</feature>
<dbReference type="InterPro" id="IPR052973">
    <property type="entry name" value="Fungal_sec-metab_reg_TF"/>
</dbReference>
<feature type="domain" description="Zn(2)-C6 fungal-type" evidence="3">
    <location>
        <begin position="367"/>
        <end position="402"/>
    </location>
</feature>
<dbReference type="PANTHER" id="PTHR35392:SF3">
    <property type="entry name" value="ZN(2)-C6 FUNGAL-TYPE DOMAIN-CONTAINING PROTEIN"/>
    <property type="match status" value="1"/>
</dbReference>
<reference evidence="4" key="1">
    <citation type="journal article" date="2020" name="Stud. Mycol.">
        <title>101 Dothideomycetes genomes: a test case for predicting lifestyles and emergence of pathogens.</title>
        <authorList>
            <person name="Haridas S."/>
            <person name="Albert R."/>
            <person name="Binder M."/>
            <person name="Bloem J."/>
            <person name="Labutti K."/>
            <person name="Salamov A."/>
            <person name="Andreopoulos B."/>
            <person name="Baker S."/>
            <person name="Barry K."/>
            <person name="Bills G."/>
            <person name="Bluhm B."/>
            <person name="Cannon C."/>
            <person name="Castanera R."/>
            <person name="Culley D."/>
            <person name="Daum C."/>
            <person name="Ezra D."/>
            <person name="Gonzalez J."/>
            <person name="Henrissat B."/>
            <person name="Kuo A."/>
            <person name="Liang C."/>
            <person name="Lipzen A."/>
            <person name="Lutzoni F."/>
            <person name="Magnuson J."/>
            <person name="Mondo S."/>
            <person name="Nolan M."/>
            <person name="Ohm R."/>
            <person name="Pangilinan J."/>
            <person name="Park H.-J."/>
            <person name="Ramirez L."/>
            <person name="Alfaro M."/>
            <person name="Sun H."/>
            <person name="Tritt A."/>
            <person name="Yoshinaga Y."/>
            <person name="Zwiers L.-H."/>
            <person name="Turgeon B."/>
            <person name="Goodwin S."/>
            <person name="Spatafora J."/>
            <person name="Crous P."/>
            <person name="Grigoriev I."/>
        </authorList>
    </citation>
    <scope>NUCLEOTIDE SEQUENCE</scope>
    <source>
        <strain evidence="4">CBS 109.77</strain>
    </source>
</reference>
<gene>
    <name evidence="4" type="ORF">K505DRAFT_326465</name>
</gene>
<dbReference type="Pfam" id="PF00172">
    <property type="entry name" value="Zn_clus"/>
    <property type="match status" value="1"/>
</dbReference>
<accession>A0A6A6X6Q1</accession>
<evidence type="ECO:0000259" key="3">
    <source>
        <dbReference type="PROSITE" id="PS50048"/>
    </source>
</evidence>
<name>A0A6A6X6Q1_9PLEO</name>
<keyword evidence="1" id="KW-0539">Nucleus</keyword>
<organism evidence="4 5">
    <name type="scientific">Melanomma pulvis-pyrius CBS 109.77</name>
    <dbReference type="NCBI Taxonomy" id="1314802"/>
    <lineage>
        <taxon>Eukaryota</taxon>
        <taxon>Fungi</taxon>
        <taxon>Dikarya</taxon>
        <taxon>Ascomycota</taxon>
        <taxon>Pezizomycotina</taxon>
        <taxon>Dothideomycetes</taxon>
        <taxon>Pleosporomycetidae</taxon>
        <taxon>Pleosporales</taxon>
        <taxon>Melanommataceae</taxon>
        <taxon>Melanomma</taxon>
    </lineage>
</organism>
<evidence type="ECO:0000256" key="2">
    <source>
        <dbReference type="SAM" id="MobiDB-lite"/>
    </source>
</evidence>
<evidence type="ECO:0000313" key="5">
    <source>
        <dbReference type="Proteomes" id="UP000799757"/>
    </source>
</evidence>
<protein>
    <recommendedName>
        <fullName evidence="3">Zn(2)-C6 fungal-type domain-containing protein</fullName>
    </recommendedName>
</protein>
<dbReference type="PROSITE" id="PS50048">
    <property type="entry name" value="ZN2_CY6_FUNGAL_2"/>
    <property type="match status" value="1"/>
</dbReference>
<dbReference type="SMART" id="SM00066">
    <property type="entry name" value="GAL4"/>
    <property type="match status" value="1"/>
</dbReference>
<feature type="region of interest" description="Disordered" evidence="2">
    <location>
        <begin position="248"/>
        <end position="351"/>
    </location>
</feature>
<feature type="compositionally biased region" description="Polar residues" evidence="2">
    <location>
        <begin position="256"/>
        <end position="278"/>
    </location>
</feature>
<dbReference type="EMBL" id="MU001991">
    <property type="protein sequence ID" value="KAF2791999.1"/>
    <property type="molecule type" value="Genomic_DNA"/>
</dbReference>
<dbReference type="AlphaFoldDB" id="A0A6A6X6Q1"/>
<keyword evidence="5" id="KW-1185">Reference proteome</keyword>
<dbReference type="InterPro" id="IPR036864">
    <property type="entry name" value="Zn2-C6_fun-type_DNA-bd_sf"/>
</dbReference>
<sequence length="791" mass="87112">MANNLEHISALSRGLSSSEEWENLVSWDEEIYDPLFQGDISFTGTTNYGESFTSDYHVPESVPSAATSVVDGPSSYDYVVSAPPSIIEGRSSIGHSYSWLSTSPSLSTTATSPLAGRNERAHQGSFNARDYVFSTECPILDTRHERLPHSFGYSNSVQTASPFNPYVASSPHAFSGLDVSASFALTSNVGTWADQPQVEPVSELDHSGAIPIPQFSFQGLSNTFSSTPWSESEEVLEQPRARAIAIPQPNRRAAASYNTGVASSKWGQPTQTTLSASPESRRRTRSVALSRSISRSEPRRTVTKNSLTTPSPTSNTFGWVAYQPNHETNRLVPSGTEGKWGRRQRGRTKGLTVEQRRNAALMRVVGSCNNCKKRKEKCDPGIPCKSCLEHYKGDLIHFPCRDRHLSDLSRAFLSDRLGWHPTARALESFISPNRFNIPIGMTYTIPLNFGFGPALHLPVHALQIEDTNALYHDHVIYSWPPSSSPGDVHTHTVLPAVLTPEALSTLPEMLDKHLSLLVTQHFRSFPLYCSPLRILREIYVFYRSLPSNTSSSRLLHQALKLLALVHIGGDLTLPAPSSDPILAQLIRTTMPEDVNHITPTPCFIRSQLGSIMPSLAQTLMNDVLSSLELLLLNRECSEWPLTLAVLLVVLMTVESIQYHAAKVAYHHSYDADSSQTSTEVRETEDDHTLDDADIKALLAFYSACFSGCHARLGPDWEGEATSTPSEVGTSVGVSNLSSLRPEDRFVESVREAVRRASPGAYLAGRASARRVGDDMGFFFDRLVARLLVLQT</sequence>
<proteinExistence type="predicted"/>
<dbReference type="GO" id="GO:0000981">
    <property type="term" value="F:DNA-binding transcription factor activity, RNA polymerase II-specific"/>
    <property type="evidence" value="ECO:0007669"/>
    <property type="project" value="InterPro"/>
</dbReference>
<dbReference type="OrthoDB" id="3921198at2759"/>
<dbReference type="GO" id="GO:0008270">
    <property type="term" value="F:zinc ion binding"/>
    <property type="evidence" value="ECO:0007669"/>
    <property type="project" value="InterPro"/>
</dbReference>
<dbReference type="CDD" id="cd00067">
    <property type="entry name" value="GAL4"/>
    <property type="match status" value="1"/>
</dbReference>
<dbReference type="Proteomes" id="UP000799757">
    <property type="component" value="Unassembled WGS sequence"/>
</dbReference>
<dbReference type="PANTHER" id="PTHR35392">
    <property type="entry name" value="ZN(II)2CYS6 TRANSCRIPTION FACTOR (EUROFUNG)-RELATED-RELATED"/>
    <property type="match status" value="1"/>
</dbReference>
<dbReference type="InterPro" id="IPR001138">
    <property type="entry name" value="Zn2Cys6_DnaBD"/>
</dbReference>